<evidence type="ECO:0000313" key="10">
    <source>
        <dbReference type="EMBL" id="GMH29824.1"/>
    </source>
</evidence>
<dbReference type="InterPro" id="IPR009057">
    <property type="entry name" value="Homeodomain-like_sf"/>
</dbReference>
<evidence type="ECO:0000256" key="5">
    <source>
        <dbReference type="ARBA" id="ARBA00023159"/>
    </source>
</evidence>
<dbReference type="PANTHER" id="PTHR47999:SF24">
    <property type="entry name" value="TRANSCRIPTION FACTOR MYB90"/>
    <property type="match status" value="1"/>
</dbReference>
<dbReference type="SUPFAM" id="SSF46689">
    <property type="entry name" value="Homeodomain-like"/>
    <property type="match status" value="1"/>
</dbReference>
<evidence type="ECO:0000313" key="11">
    <source>
        <dbReference type="Proteomes" id="UP001279734"/>
    </source>
</evidence>
<accession>A0AAD3TIQ0</accession>
<keyword evidence="5" id="KW-0010">Activator</keyword>
<evidence type="ECO:0000259" key="9">
    <source>
        <dbReference type="PROSITE" id="PS51294"/>
    </source>
</evidence>
<evidence type="ECO:0000256" key="1">
    <source>
        <dbReference type="ARBA" id="ARBA00004123"/>
    </source>
</evidence>
<keyword evidence="6" id="KW-0804">Transcription</keyword>
<dbReference type="SMART" id="SM00717">
    <property type="entry name" value="SANT"/>
    <property type="match status" value="1"/>
</dbReference>
<reference evidence="10" key="1">
    <citation type="submission" date="2023-05" db="EMBL/GenBank/DDBJ databases">
        <title>Nepenthes gracilis genome sequencing.</title>
        <authorList>
            <person name="Fukushima K."/>
        </authorList>
    </citation>
    <scope>NUCLEOTIDE SEQUENCE</scope>
    <source>
        <strain evidence="10">SING2019-196</strain>
    </source>
</reference>
<dbReference type="PANTHER" id="PTHR47999">
    <property type="entry name" value="TRANSCRIPTION FACTOR MYB8-RELATED-RELATED"/>
    <property type="match status" value="1"/>
</dbReference>
<dbReference type="PROSITE" id="PS51294">
    <property type="entry name" value="HTH_MYB"/>
    <property type="match status" value="1"/>
</dbReference>
<keyword evidence="4" id="KW-0238">DNA-binding</keyword>
<keyword evidence="11" id="KW-1185">Reference proteome</keyword>
<feature type="domain" description="HTH myb-type" evidence="9">
    <location>
        <begin position="13"/>
        <end position="69"/>
    </location>
</feature>
<name>A0AAD3TIQ0_NEPGR</name>
<evidence type="ECO:0000256" key="7">
    <source>
        <dbReference type="ARBA" id="ARBA00023242"/>
    </source>
</evidence>
<evidence type="ECO:0000256" key="3">
    <source>
        <dbReference type="ARBA" id="ARBA00023015"/>
    </source>
</evidence>
<dbReference type="InterPro" id="IPR017930">
    <property type="entry name" value="Myb_dom"/>
</dbReference>
<dbReference type="AlphaFoldDB" id="A0AAD3TIQ0"/>
<keyword evidence="7" id="KW-0539">Nucleus</keyword>
<comment type="caution">
    <text evidence="10">The sequence shown here is derived from an EMBL/GenBank/DDBJ whole genome shotgun (WGS) entry which is preliminary data.</text>
</comment>
<sequence length="280" mass="31632">MQSEAAAHGLLGVRKGSWTAEEDLLLRQCIEKYGEGNWHQIPRLAAGRLPGRTTNDVKNYWNTHIKKKFSPPQIFTSDGAIQRAITTTATVTKPEPWIFNGSFSWPMIKEQTTTIIKPKPCIIKRSFSLPMIKEQGMVEKPKEGVKGFWQESVLLEKLEDKSLHNSGIEAASAWTTISEEKDTSPAVPNEVESLTVEDEQNNWDEFFLDLSLWDVMSPNCGRIEGDTSQPVLLMASLGVRKGSWIGRRRPPPPNALRNMERALYSVILHYGVKSRDKKNE</sequence>
<dbReference type="GO" id="GO:0003677">
    <property type="term" value="F:DNA binding"/>
    <property type="evidence" value="ECO:0007669"/>
    <property type="project" value="UniProtKB-KW"/>
</dbReference>
<proteinExistence type="predicted"/>
<gene>
    <name evidence="10" type="ORF">Nepgr_031667</name>
</gene>
<evidence type="ECO:0000256" key="2">
    <source>
        <dbReference type="ARBA" id="ARBA00022737"/>
    </source>
</evidence>
<keyword evidence="2" id="KW-0677">Repeat</keyword>
<dbReference type="CDD" id="cd00167">
    <property type="entry name" value="SANT"/>
    <property type="match status" value="1"/>
</dbReference>
<keyword evidence="3" id="KW-0805">Transcription regulation</keyword>
<comment type="subcellular location">
    <subcellularLocation>
        <location evidence="1">Nucleus</location>
    </subcellularLocation>
</comment>
<protein>
    <submittedName>
        <fullName evidence="10">Uncharacterized protein</fullName>
    </submittedName>
</protein>
<dbReference type="Gene3D" id="1.10.10.60">
    <property type="entry name" value="Homeodomain-like"/>
    <property type="match status" value="1"/>
</dbReference>
<dbReference type="Proteomes" id="UP001279734">
    <property type="component" value="Unassembled WGS sequence"/>
</dbReference>
<feature type="domain" description="Myb-like" evidence="8">
    <location>
        <begin position="14"/>
        <end position="65"/>
    </location>
</feature>
<dbReference type="GO" id="GO:0005634">
    <property type="term" value="C:nucleus"/>
    <property type="evidence" value="ECO:0007669"/>
    <property type="project" value="UniProtKB-SubCell"/>
</dbReference>
<dbReference type="EMBL" id="BSYO01000037">
    <property type="protein sequence ID" value="GMH29824.1"/>
    <property type="molecule type" value="Genomic_DNA"/>
</dbReference>
<evidence type="ECO:0000259" key="8">
    <source>
        <dbReference type="PROSITE" id="PS50090"/>
    </source>
</evidence>
<dbReference type="Pfam" id="PF00249">
    <property type="entry name" value="Myb_DNA-binding"/>
    <property type="match status" value="1"/>
</dbReference>
<dbReference type="InterPro" id="IPR001005">
    <property type="entry name" value="SANT/Myb"/>
</dbReference>
<dbReference type="PROSITE" id="PS50090">
    <property type="entry name" value="MYB_LIKE"/>
    <property type="match status" value="1"/>
</dbReference>
<evidence type="ECO:0000256" key="4">
    <source>
        <dbReference type="ARBA" id="ARBA00023125"/>
    </source>
</evidence>
<dbReference type="InterPro" id="IPR015495">
    <property type="entry name" value="Myb_TF_plants"/>
</dbReference>
<evidence type="ECO:0000256" key="6">
    <source>
        <dbReference type="ARBA" id="ARBA00023163"/>
    </source>
</evidence>
<organism evidence="10 11">
    <name type="scientific">Nepenthes gracilis</name>
    <name type="common">Slender pitcher plant</name>
    <dbReference type="NCBI Taxonomy" id="150966"/>
    <lineage>
        <taxon>Eukaryota</taxon>
        <taxon>Viridiplantae</taxon>
        <taxon>Streptophyta</taxon>
        <taxon>Embryophyta</taxon>
        <taxon>Tracheophyta</taxon>
        <taxon>Spermatophyta</taxon>
        <taxon>Magnoliopsida</taxon>
        <taxon>eudicotyledons</taxon>
        <taxon>Gunneridae</taxon>
        <taxon>Pentapetalae</taxon>
        <taxon>Caryophyllales</taxon>
        <taxon>Nepenthaceae</taxon>
        <taxon>Nepenthes</taxon>
    </lineage>
</organism>